<evidence type="ECO:0000313" key="2">
    <source>
        <dbReference type="EMBL" id="RHH77676.1"/>
    </source>
</evidence>
<dbReference type="EMBL" id="QRKC01000003">
    <property type="protein sequence ID" value="RHH77676.1"/>
    <property type="molecule type" value="Genomic_DNA"/>
</dbReference>
<evidence type="ECO:0000313" key="4">
    <source>
        <dbReference type="Proteomes" id="UP000285173"/>
    </source>
</evidence>
<protein>
    <submittedName>
        <fullName evidence="2">Uncharacterized protein</fullName>
    </submittedName>
</protein>
<gene>
    <name evidence="2" type="ORF">DW191_08965</name>
    <name evidence="1" type="ORF">DW986_03790</name>
</gene>
<accession>A0A3R6E9U5</accession>
<dbReference type="AlphaFoldDB" id="A0A3R6E9U5"/>
<comment type="caution">
    <text evidence="2">The sequence shown here is derived from an EMBL/GenBank/DDBJ whole genome shotgun (WGS) entry which is preliminary data.</text>
</comment>
<dbReference type="Proteomes" id="UP000285173">
    <property type="component" value="Unassembled WGS sequence"/>
</dbReference>
<dbReference type="EMBL" id="QSEF01000004">
    <property type="protein sequence ID" value="RGZ50384.1"/>
    <property type="molecule type" value="Genomic_DNA"/>
</dbReference>
<sequence length="73" mass="8569">MFIREIRAKMLDVGFLCVFIYIFTQNETSAITRISVRVIALMRSVTLNDEDYFAVYDFFVTTLPSKSRTSRFI</sequence>
<reference evidence="3 4" key="1">
    <citation type="submission" date="2018-08" db="EMBL/GenBank/DDBJ databases">
        <title>A genome reference for cultivated species of the human gut microbiota.</title>
        <authorList>
            <person name="Zou Y."/>
            <person name="Xue W."/>
            <person name="Luo G."/>
        </authorList>
    </citation>
    <scope>NUCLEOTIDE SEQUENCE [LARGE SCALE GENOMIC DNA]</scope>
    <source>
        <strain evidence="2 3">AM16-50</strain>
        <strain evidence="1 4">AM50-15</strain>
    </source>
</reference>
<proteinExistence type="predicted"/>
<dbReference type="Proteomes" id="UP000283732">
    <property type="component" value="Unassembled WGS sequence"/>
</dbReference>
<organism evidence="2 3">
    <name type="scientific">Parabacteroides merdae</name>
    <dbReference type="NCBI Taxonomy" id="46503"/>
    <lineage>
        <taxon>Bacteria</taxon>
        <taxon>Pseudomonadati</taxon>
        <taxon>Bacteroidota</taxon>
        <taxon>Bacteroidia</taxon>
        <taxon>Bacteroidales</taxon>
        <taxon>Tannerellaceae</taxon>
        <taxon>Parabacteroides</taxon>
    </lineage>
</organism>
<evidence type="ECO:0000313" key="1">
    <source>
        <dbReference type="EMBL" id="RGZ50384.1"/>
    </source>
</evidence>
<evidence type="ECO:0000313" key="3">
    <source>
        <dbReference type="Proteomes" id="UP000283732"/>
    </source>
</evidence>
<name>A0A3R6E9U5_9BACT</name>